<keyword evidence="8" id="KW-0496">Mitochondrion</keyword>
<gene>
    <name evidence="13" type="ORF">ODALV1_LOCUS30014</name>
</gene>
<evidence type="ECO:0008006" key="15">
    <source>
        <dbReference type="Google" id="ProtNLM"/>
    </source>
</evidence>
<dbReference type="EMBL" id="CAXLJM020000160">
    <property type="protein sequence ID" value="CAL8143958.1"/>
    <property type="molecule type" value="Genomic_DNA"/>
</dbReference>
<dbReference type="InterPro" id="IPR052465">
    <property type="entry name" value="Mito_NAD+_Carrier"/>
</dbReference>
<reference evidence="13 14" key="1">
    <citation type="submission" date="2024-08" db="EMBL/GenBank/DDBJ databases">
        <authorList>
            <person name="Cucini C."/>
            <person name="Frati F."/>
        </authorList>
    </citation>
    <scope>NUCLEOTIDE SEQUENCE [LARGE SCALE GENOMIC DNA]</scope>
</reference>
<sequence length="298" mass="33646">MSNSINTCAGNENAPAHRSRWKDFAGGFLSGLISITVTYPLHKIMFRQMRDGLPLTVAVEQVRKEGFSMLYRGVLSPLGMRAVSLSMMFGSYGSCRAFLQTNAPGLNKHAALLLSATIAGISEACVVVPFERVQTLLLDKKFNLRFQNTLHAFLHVWKHHPKTEFYRGASTIIVRNSFANALYFSVRENAGKVMPQPSTSFGKFIIDFINGGLIGAINSTLYYPVNVVKTRMQSRLGGPFQSPREVFVKIYNERGRRLHEMYRGIHMNYTRSMLSWGITNASFELLHKYFDNVSSKER</sequence>
<evidence type="ECO:0000256" key="2">
    <source>
        <dbReference type="ARBA" id="ARBA00006375"/>
    </source>
</evidence>
<protein>
    <recommendedName>
        <fullName evidence="15">Solute carrier family 25 member 51</fullName>
    </recommendedName>
</protein>
<dbReference type="PANTHER" id="PTHR46131:SF1">
    <property type="entry name" value="SD08549P"/>
    <property type="match status" value="1"/>
</dbReference>
<evidence type="ECO:0000256" key="11">
    <source>
        <dbReference type="RuleBase" id="RU000488"/>
    </source>
</evidence>
<keyword evidence="5" id="KW-0677">Repeat</keyword>
<comment type="similarity">
    <text evidence="2 11">Belongs to the mitochondrial carrier (TC 2.A.29) family.</text>
</comment>
<evidence type="ECO:0000313" key="13">
    <source>
        <dbReference type="EMBL" id="CAL8143958.1"/>
    </source>
</evidence>
<evidence type="ECO:0000256" key="3">
    <source>
        <dbReference type="ARBA" id="ARBA00022448"/>
    </source>
</evidence>
<comment type="subcellular location">
    <subcellularLocation>
        <location evidence="1">Mitochondrion inner membrane</location>
        <topology evidence="1">Multi-pass membrane protein</topology>
    </subcellularLocation>
</comment>
<dbReference type="InterPro" id="IPR002067">
    <property type="entry name" value="MCP"/>
</dbReference>
<feature type="repeat" description="Solcar" evidence="10">
    <location>
        <begin position="107"/>
        <end position="193"/>
    </location>
</feature>
<feature type="transmembrane region" description="Helical" evidence="12">
    <location>
        <begin position="24"/>
        <end position="41"/>
    </location>
</feature>
<keyword evidence="3 11" id="KW-0813">Transport</keyword>
<name>A0ABP1S5K8_9HEXA</name>
<evidence type="ECO:0000256" key="8">
    <source>
        <dbReference type="ARBA" id="ARBA00023128"/>
    </source>
</evidence>
<keyword evidence="4 10" id="KW-0812">Transmembrane</keyword>
<evidence type="ECO:0000256" key="1">
    <source>
        <dbReference type="ARBA" id="ARBA00004448"/>
    </source>
</evidence>
<dbReference type="InterPro" id="IPR023395">
    <property type="entry name" value="MCP_dom_sf"/>
</dbReference>
<dbReference type="PROSITE" id="PS50920">
    <property type="entry name" value="SOLCAR"/>
    <property type="match status" value="3"/>
</dbReference>
<dbReference type="SUPFAM" id="SSF103506">
    <property type="entry name" value="Mitochondrial carrier"/>
    <property type="match status" value="1"/>
</dbReference>
<evidence type="ECO:0000256" key="12">
    <source>
        <dbReference type="SAM" id="Phobius"/>
    </source>
</evidence>
<accession>A0ABP1S5K8</accession>
<dbReference type="PRINTS" id="PR00926">
    <property type="entry name" value="MITOCARRIER"/>
</dbReference>
<evidence type="ECO:0000256" key="4">
    <source>
        <dbReference type="ARBA" id="ARBA00022692"/>
    </source>
</evidence>
<proteinExistence type="inferred from homology"/>
<organism evidence="13 14">
    <name type="scientific">Orchesella dallaii</name>
    <dbReference type="NCBI Taxonomy" id="48710"/>
    <lineage>
        <taxon>Eukaryota</taxon>
        <taxon>Metazoa</taxon>
        <taxon>Ecdysozoa</taxon>
        <taxon>Arthropoda</taxon>
        <taxon>Hexapoda</taxon>
        <taxon>Collembola</taxon>
        <taxon>Entomobryomorpha</taxon>
        <taxon>Entomobryoidea</taxon>
        <taxon>Orchesellidae</taxon>
        <taxon>Orchesellinae</taxon>
        <taxon>Orchesella</taxon>
    </lineage>
</organism>
<evidence type="ECO:0000256" key="7">
    <source>
        <dbReference type="ARBA" id="ARBA00022989"/>
    </source>
</evidence>
<dbReference type="InterPro" id="IPR018108">
    <property type="entry name" value="MCP_transmembrane"/>
</dbReference>
<dbReference type="Pfam" id="PF00153">
    <property type="entry name" value="Mito_carr"/>
    <property type="match status" value="3"/>
</dbReference>
<evidence type="ECO:0000256" key="6">
    <source>
        <dbReference type="ARBA" id="ARBA00022792"/>
    </source>
</evidence>
<keyword evidence="9 10" id="KW-0472">Membrane</keyword>
<evidence type="ECO:0000256" key="10">
    <source>
        <dbReference type="PROSITE-ProRule" id="PRU00282"/>
    </source>
</evidence>
<evidence type="ECO:0000313" key="14">
    <source>
        <dbReference type="Proteomes" id="UP001642540"/>
    </source>
</evidence>
<evidence type="ECO:0000256" key="5">
    <source>
        <dbReference type="ARBA" id="ARBA00022737"/>
    </source>
</evidence>
<dbReference type="Proteomes" id="UP001642540">
    <property type="component" value="Unassembled WGS sequence"/>
</dbReference>
<keyword evidence="14" id="KW-1185">Reference proteome</keyword>
<keyword evidence="6" id="KW-0999">Mitochondrion inner membrane</keyword>
<keyword evidence="7 12" id="KW-1133">Transmembrane helix</keyword>
<dbReference type="Gene3D" id="1.50.40.10">
    <property type="entry name" value="Mitochondrial carrier domain"/>
    <property type="match status" value="1"/>
</dbReference>
<evidence type="ECO:0000256" key="9">
    <source>
        <dbReference type="ARBA" id="ARBA00023136"/>
    </source>
</evidence>
<feature type="repeat" description="Solcar" evidence="10">
    <location>
        <begin position="202"/>
        <end position="289"/>
    </location>
</feature>
<dbReference type="PANTHER" id="PTHR46131">
    <property type="entry name" value="SD08549P"/>
    <property type="match status" value="1"/>
</dbReference>
<comment type="caution">
    <text evidence="13">The sequence shown here is derived from an EMBL/GenBank/DDBJ whole genome shotgun (WGS) entry which is preliminary data.</text>
</comment>
<feature type="repeat" description="Solcar" evidence="10">
    <location>
        <begin position="18"/>
        <end position="98"/>
    </location>
</feature>